<dbReference type="AlphaFoldDB" id="A0A060T6F4"/>
<evidence type="ECO:0000256" key="2">
    <source>
        <dbReference type="ARBA" id="ARBA00022574"/>
    </source>
</evidence>
<evidence type="ECO:0000256" key="5">
    <source>
        <dbReference type="SAM" id="MobiDB-lite"/>
    </source>
</evidence>
<dbReference type="PROSITE" id="PS00678">
    <property type="entry name" value="WD_REPEATS_1"/>
    <property type="match status" value="1"/>
</dbReference>
<dbReference type="PRINTS" id="PR00320">
    <property type="entry name" value="GPROTEINBRPT"/>
</dbReference>
<keyword evidence="1" id="KW-0690">Ribosome biogenesis</keyword>
<reference evidence="6" key="2">
    <citation type="submission" date="2014-06" db="EMBL/GenBank/DDBJ databases">
        <title>The complete genome of Blastobotrys (Arxula) adeninivorans LS3 - a yeast of biotechnological interest.</title>
        <authorList>
            <person name="Kunze G."/>
            <person name="Gaillardin C."/>
            <person name="Czernicka M."/>
            <person name="Durrens P."/>
            <person name="Martin T."/>
            <person name="Boer E."/>
            <person name="Gabaldon T."/>
            <person name="Cruz J."/>
            <person name="Talla E."/>
            <person name="Marck C."/>
            <person name="Goffeau A."/>
            <person name="Barbe V."/>
            <person name="Baret P."/>
            <person name="Baronian K."/>
            <person name="Beier S."/>
            <person name="Bleykasten C."/>
            <person name="Bode R."/>
            <person name="Casaregola S."/>
            <person name="Despons L."/>
            <person name="Fairhead C."/>
            <person name="Giersberg M."/>
            <person name="Gierski P."/>
            <person name="Hahnel U."/>
            <person name="Hartmann A."/>
            <person name="Jankowska D."/>
            <person name="Jubin C."/>
            <person name="Jung P."/>
            <person name="Lafontaine I."/>
            <person name="Leh-Louis V."/>
            <person name="Lemaire M."/>
            <person name="Marcet-Houben M."/>
            <person name="Mascher M."/>
            <person name="Morel G."/>
            <person name="Richard G.-F."/>
            <person name="Riechen J."/>
            <person name="Sacerdot C."/>
            <person name="Sarkar A."/>
            <person name="Savel G."/>
            <person name="Schacherer J."/>
            <person name="Sherman D."/>
            <person name="Straub M.-L."/>
            <person name="Stein N."/>
            <person name="Thierry A."/>
            <person name="Trautwein-Schult A."/>
            <person name="Westhof E."/>
            <person name="Worch S."/>
            <person name="Dujon B."/>
            <person name="Souciet J.-L."/>
            <person name="Wincker P."/>
            <person name="Scholz U."/>
            <person name="Neuveglise N."/>
        </authorList>
    </citation>
    <scope>NUCLEOTIDE SEQUENCE</scope>
    <source>
        <strain evidence="6">LS3</strain>
    </source>
</reference>
<dbReference type="SMART" id="SM00320">
    <property type="entry name" value="WD40"/>
    <property type="match status" value="6"/>
</dbReference>
<feature type="region of interest" description="Disordered" evidence="5">
    <location>
        <begin position="343"/>
        <end position="388"/>
    </location>
</feature>
<accession>A0A060T6F4</accession>
<evidence type="ECO:0000313" key="6">
    <source>
        <dbReference type="EMBL" id="CDP34741.1"/>
    </source>
</evidence>
<dbReference type="Pfam" id="PF00400">
    <property type="entry name" value="WD40"/>
    <property type="match status" value="3"/>
</dbReference>
<gene>
    <name evidence="6" type="ORF">GNLVRS02_ARAD1C19448g</name>
</gene>
<evidence type="ECO:0000256" key="3">
    <source>
        <dbReference type="ARBA" id="ARBA00022737"/>
    </source>
</evidence>
<dbReference type="InterPro" id="IPR020472">
    <property type="entry name" value="WD40_PAC1"/>
</dbReference>
<keyword evidence="2 4" id="KW-0853">WD repeat</keyword>
<feature type="repeat" description="WD" evidence="4">
    <location>
        <begin position="106"/>
        <end position="146"/>
    </location>
</feature>
<dbReference type="PANTHER" id="PTHR44675:SF1">
    <property type="entry name" value="P21-ACTIVATED PROTEIN KINASE-INTERACTING PROTEIN 1"/>
    <property type="match status" value="1"/>
</dbReference>
<feature type="compositionally biased region" description="Basic residues" evidence="5">
    <location>
        <begin position="372"/>
        <end position="381"/>
    </location>
</feature>
<sequence length="388" mass="43637">MGKSVRIASDKDTKSEKKEEKSVVSAPEAPADVSFRIVTGSYEHNLLCVSLALFKGNEVFTPIFHFTAHTQSIRCLARSKRYLVSGSNDEHIRIYDLQKRKELGTLLHHDGSITALEFFHDKWMLSGSDDGKICVWRVKDWEVLSEMKGHSGTVNDIAIHPTGRVALSVGNDKTMRLWNLMTGKKASIVRFQQVPLKVQWTADGTHIIVGFDRKVSIYSTEMELLRAFDFRYPLLHMDVVSMDANYLITSHGDGKIALYKLDNLINLDQDVEDPVELVGHGSRVKHFDHLHDEDSGKHYLSSVSSDGKIVVWDMSIKDQIAVYSTGDRLNCVLMFPESIERPETMKKQAGLEGTGEDTDFSASESEAEAPPPKKKQKKNKKSVSVELE</sequence>
<organism evidence="6">
    <name type="scientific">Blastobotrys adeninivorans</name>
    <name type="common">Yeast</name>
    <name type="synonym">Arxula adeninivorans</name>
    <dbReference type="NCBI Taxonomy" id="409370"/>
    <lineage>
        <taxon>Eukaryota</taxon>
        <taxon>Fungi</taxon>
        <taxon>Dikarya</taxon>
        <taxon>Ascomycota</taxon>
        <taxon>Saccharomycotina</taxon>
        <taxon>Dipodascomycetes</taxon>
        <taxon>Dipodascales</taxon>
        <taxon>Trichomonascaceae</taxon>
        <taxon>Blastobotrys</taxon>
    </lineage>
</organism>
<feature type="region of interest" description="Disordered" evidence="5">
    <location>
        <begin position="1"/>
        <end position="25"/>
    </location>
</feature>
<dbReference type="InterPro" id="IPR015943">
    <property type="entry name" value="WD40/YVTN_repeat-like_dom_sf"/>
</dbReference>
<name>A0A060T6F4_BLAAD</name>
<reference evidence="6" key="1">
    <citation type="submission" date="2014-02" db="EMBL/GenBank/DDBJ databases">
        <authorList>
            <person name="Genoscope - CEA"/>
        </authorList>
    </citation>
    <scope>NUCLEOTIDE SEQUENCE</scope>
    <source>
        <strain evidence="6">LS3</strain>
    </source>
</reference>
<dbReference type="InterPro" id="IPR001680">
    <property type="entry name" value="WD40_rpt"/>
</dbReference>
<dbReference type="EMBL" id="HG937693">
    <property type="protein sequence ID" value="CDP34741.1"/>
    <property type="molecule type" value="Genomic_DNA"/>
</dbReference>
<dbReference type="GO" id="GO:0042254">
    <property type="term" value="P:ribosome biogenesis"/>
    <property type="evidence" value="ECO:0007669"/>
    <property type="project" value="UniProtKB-KW"/>
</dbReference>
<dbReference type="InterPro" id="IPR036322">
    <property type="entry name" value="WD40_repeat_dom_sf"/>
</dbReference>
<dbReference type="PhylomeDB" id="A0A060T6F4"/>
<dbReference type="PROSITE" id="PS50082">
    <property type="entry name" value="WD_REPEATS_2"/>
    <property type="match status" value="3"/>
</dbReference>
<dbReference type="Gene3D" id="2.130.10.10">
    <property type="entry name" value="YVTN repeat-like/Quinoprotein amine dehydrogenase"/>
    <property type="match status" value="2"/>
</dbReference>
<feature type="compositionally biased region" description="Basic and acidic residues" evidence="5">
    <location>
        <begin position="8"/>
        <end position="22"/>
    </location>
</feature>
<evidence type="ECO:0000256" key="1">
    <source>
        <dbReference type="ARBA" id="ARBA00022517"/>
    </source>
</evidence>
<evidence type="ECO:0000256" key="4">
    <source>
        <dbReference type="PROSITE-ProRule" id="PRU00221"/>
    </source>
</evidence>
<feature type="repeat" description="WD" evidence="4">
    <location>
        <begin position="147"/>
        <end position="188"/>
    </location>
</feature>
<dbReference type="PROSITE" id="PS50294">
    <property type="entry name" value="WD_REPEATS_REGION"/>
    <property type="match status" value="1"/>
</dbReference>
<feature type="repeat" description="WD" evidence="4">
    <location>
        <begin position="66"/>
        <end position="105"/>
    </location>
</feature>
<dbReference type="InterPro" id="IPR051959">
    <property type="entry name" value="PAK1-Kinase_Regulator"/>
</dbReference>
<dbReference type="PANTHER" id="PTHR44675">
    <property type="entry name" value="PAK1 INTERACTING PROTEIN 1"/>
    <property type="match status" value="1"/>
</dbReference>
<keyword evidence="3" id="KW-0677">Repeat</keyword>
<proteinExistence type="predicted"/>
<dbReference type="InterPro" id="IPR019775">
    <property type="entry name" value="WD40_repeat_CS"/>
</dbReference>
<protein>
    <submittedName>
        <fullName evidence="6">ARAD1C19448p</fullName>
    </submittedName>
</protein>
<dbReference type="SUPFAM" id="SSF50978">
    <property type="entry name" value="WD40 repeat-like"/>
    <property type="match status" value="1"/>
</dbReference>